<reference evidence="1 2" key="1">
    <citation type="submission" date="2015-04" db="EMBL/GenBank/DDBJ databases">
        <authorList>
            <person name="Syromyatnikov M.Y."/>
            <person name="Popov V.N."/>
        </authorList>
    </citation>
    <scope>NUCLEOTIDE SEQUENCE [LARGE SCALE GENOMIC DNA]</scope>
</reference>
<protein>
    <submittedName>
        <fullName evidence="1">CLUMA_CG010624, isoform A</fullName>
    </submittedName>
</protein>
<gene>
    <name evidence="1" type="ORF">CLUMA_CG010624</name>
</gene>
<proteinExistence type="predicted"/>
<evidence type="ECO:0000313" key="1">
    <source>
        <dbReference type="EMBL" id="CRK97228.1"/>
    </source>
</evidence>
<sequence length="74" mass="8205">METTLALNMKSIACNSCSVFASNKSSFLPLRYFGKFIIFHVELESESEHSLNFHLIHSSILHGKALSPSAKFCG</sequence>
<organism evidence="1 2">
    <name type="scientific">Clunio marinus</name>
    <dbReference type="NCBI Taxonomy" id="568069"/>
    <lineage>
        <taxon>Eukaryota</taxon>
        <taxon>Metazoa</taxon>
        <taxon>Ecdysozoa</taxon>
        <taxon>Arthropoda</taxon>
        <taxon>Hexapoda</taxon>
        <taxon>Insecta</taxon>
        <taxon>Pterygota</taxon>
        <taxon>Neoptera</taxon>
        <taxon>Endopterygota</taxon>
        <taxon>Diptera</taxon>
        <taxon>Nematocera</taxon>
        <taxon>Chironomoidea</taxon>
        <taxon>Chironomidae</taxon>
        <taxon>Clunio</taxon>
    </lineage>
</organism>
<dbReference type="EMBL" id="CVRI01000047">
    <property type="protein sequence ID" value="CRK97228.1"/>
    <property type="molecule type" value="Genomic_DNA"/>
</dbReference>
<keyword evidence="2" id="KW-1185">Reference proteome</keyword>
<evidence type="ECO:0000313" key="2">
    <source>
        <dbReference type="Proteomes" id="UP000183832"/>
    </source>
</evidence>
<accession>A0A1J1ICF0</accession>
<name>A0A1J1ICF0_9DIPT</name>
<dbReference type="Proteomes" id="UP000183832">
    <property type="component" value="Unassembled WGS sequence"/>
</dbReference>
<dbReference type="AlphaFoldDB" id="A0A1J1ICF0"/>